<feature type="chain" id="PRO_5043551581" description="SAP domain-containing protein" evidence="3">
    <location>
        <begin position="16"/>
        <end position="649"/>
    </location>
</feature>
<keyword evidence="3" id="KW-0732">Signal</keyword>
<organism evidence="5 6">
    <name type="scientific">Starmerella bacillaris</name>
    <name type="common">Yeast</name>
    <name type="synonym">Candida zemplinina</name>
    <dbReference type="NCBI Taxonomy" id="1247836"/>
    <lineage>
        <taxon>Eukaryota</taxon>
        <taxon>Fungi</taxon>
        <taxon>Dikarya</taxon>
        <taxon>Ascomycota</taxon>
        <taxon>Saccharomycotina</taxon>
        <taxon>Dipodascomycetes</taxon>
        <taxon>Dipodascales</taxon>
        <taxon>Trichomonascaceae</taxon>
        <taxon>Starmerella</taxon>
    </lineage>
</organism>
<dbReference type="InterPro" id="IPR018803">
    <property type="entry name" value="Ish1/Msc1-like"/>
</dbReference>
<sequence length="649" mass="72041">MRNIVVAALLAPCLASDFFQSTDSDKIKSQLQSIGYEVLDTAGSVKDSVIDSLDPESLKSWLKSHNVEDVGSDYLAEAKKHKDWLLDDIKNYVDSAQDTANAFISKNKEFYEQNAAKVQEAAGSAAEDAKDYAADKVAGFKDAAGNIYDSVVEKAGEVKDGIIDSVKDFQGDFEHRAEDGHERVVHIKDAVVDKVGEIKDNIVDSVKHHEYDAELRAHEGHDSVKHAAENVQDFAKDRAEDVHDAAENVKKHAENQKEHVKDAASDAKQHVKDHVDDAVDAASDAKQNVKYHVDDAVDAAADAADNVDAASDAKQNVKYHVDDAVDAAADAADNVKARVKGKMSDFQAKAEYRWEDAEEVFMDSLNSVENGAKDIKDNVENKVKDAKDNTEKKIKDAKKDAENKAKGAKDDAADKVDDAKEFVAENAANAKEAVENAKDNVADKAQKAKDYVYENFVTTTDKWSDDRLRKYLVSRGVDAKHSSREEMLETIQSVFGGIVSTTHVDALLDSWSAQDLKKVLKNAGAKYEGTRQELVERVSQIYTETVQAESKTEDELKYNIEKFIEQMKSKNNAHFERWNIDDLKEYLKSYGASVDGTREQLIEAAKDNYYHYINGIQSDRPKGIHAAIDSVKNYYHSLLSSLNFVKSDL</sequence>
<feature type="signal peptide" evidence="3">
    <location>
        <begin position="1"/>
        <end position="15"/>
    </location>
</feature>
<feature type="domain" description="SAP" evidence="4">
    <location>
        <begin position="508"/>
        <end position="542"/>
    </location>
</feature>
<dbReference type="SUPFAM" id="SSF58113">
    <property type="entry name" value="Apolipoprotein A-I"/>
    <property type="match status" value="1"/>
</dbReference>
<dbReference type="InterPro" id="IPR003034">
    <property type="entry name" value="SAP_dom"/>
</dbReference>
<dbReference type="PANTHER" id="PTHR47372:SF11">
    <property type="entry name" value="RE19971P"/>
    <property type="match status" value="1"/>
</dbReference>
<feature type="coiled-coil region" evidence="1">
    <location>
        <begin position="236"/>
        <end position="270"/>
    </location>
</feature>
<feature type="region of interest" description="Disordered" evidence="2">
    <location>
        <begin position="386"/>
        <end position="412"/>
    </location>
</feature>
<protein>
    <recommendedName>
        <fullName evidence="4">SAP domain-containing protein</fullName>
    </recommendedName>
</protein>
<dbReference type="Gene3D" id="1.20.120.20">
    <property type="entry name" value="Apolipoprotein"/>
    <property type="match status" value="2"/>
</dbReference>
<accession>A0AAV5RCL2</accession>
<dbReference type="Pfam" id="PF10281">
    <property type="entry name" value="Ish1"/>
    <property type="match status" value="2"/>
</dbReference>
<dbReference type="PANTHER" id="PTHR47372">
    <property type="entry name" value="DAUER UP-REGULATED-RELATED"/>
    <property type="match status" value="1"/>
</dbReference>
<proteinExistence type="predicted"/>
<comment type="caution">
    <text evidence="5">The sequence shown here is derived from an EMBL/GenBank/DDBJ whole genome shotgun (WGS) entry which is preliminary data.</text>
</comment>
<dbReference type="AlphaFoldDB" id="A0AAV5RCL2"/>
<dbReference type="SMART" id="SM00513">
    <property type="entry name" value="SAP"/>
    <property type="match status" value="2"/>
</dbReference>
<dbReference type="Proteomes" id="UP001362899">
    <property type="component" value="Unassembled WGS sequence"/>
</dbReference>
<evidence type="ECO:0000259" key="4">
    <source>
        <dbReference type="PROSITE" id="PS50800"/>
    </source>
</evidence>
<evidence type="ECO:0000256" key="2">
    <source>
        <dbReference type="SAM" id="MobiDB-lite"/>
    </source>
</evidence>
<dbReference type="EMBL" id="BTGC01000001">
    <property type="protein sequence ID" value="GMM49285.1"/>
    <property type="molecule type" value="Genomic_DNA"/>
</dbReference>
<keyword evidence="6" id="KW-1185">Reference proteome</keyword>
<evidence type="ECO:0000256" key="3">
    <source>
        <dbReference type="SAM" id="SignalP"/>
    </source>
</evidence>
<gene>
    <name evidence="5" type="ORF">DASB73_002430</name>
</gene>
<keyword evidence="1" id="KW-0175">Coiled coil</keyword>
<dbReference type="PROSITE" id="PS50800">
    <property type="entry name" value="SAP"/>
    <property type="match status" value="1"/>
</dbReference>
<evidence type="ECO:0000313" key="6">
    <source>
        <dbReference type="Proteomes" id="UP001362899"/>
    </source>
</evidence>
<evidence type="ECO:0000256" key="1">
    <source>
        <dbReference type="SAM" id="Coils"/>
    </source>
</evidence>
<name>A0AAV5RCL2_STABA</name>
<evidence type="ECO:0000313" key="5">
    <source>
        <dbReference type="EMBL" id="GMM49285.1"/>
    </source>
</evidence>
<reference evidence="5 6" key="1">
    <citation type="journal article" date="2023" name="Elife">
        <title>Identification of key yeast species and microbe-microbe interactions impacting larval growth of Drosophila in the wild.</title>
        <authorList>
            <person name="Mure A."/>
            <person name="Sugiura Y."/>
            <person name="Maeda R."/>
            <person name="Honda K."/>
            <person name="Sakurai N."/>
            <person name="Takahashi Y."/>
            <person name="Watada M."/>
            <person name="Katoh T."/>
            <person name="Gotoh A."/>
            <person name="Gotoh Y."/>
            <person name="Taniguchi I."/>
            <person name="Nakamura K."/>
            <person name="Hayashi T."/>
            <person name="Katayama T."/>
            <person name="Uemura T."/>
            <person name="Hattori Y."/>
        </authorList>
    </citation>
    <scope>NUCLEOTIDE SEQUENCE [LARGE SCALE GENOMIC DNA]</scope>
    <source>
        <strain evidence="5 6">SB-73</strain>
    </source>
</reference>